<dbReference type="InterPro" id="IPR011042">
    <property type="entry name" value="6-blade_b-propeller_TolB-like"/>
</dbReference>
<sequence length="329" mass="36935">MASNWCNCGVYDYCQVTKPSAVWCSECDEGLCGALYGTSQYFKRHRETTKQLPLPNKRSYLERLSKSLRSAKYIARNTSSSVENMDCPCCNKCVKSHNDCKGLTDINELTKNVKTSNAFYEIEQTLLEAAENIKLIKTNLNQSQQLNFGEININSDPCNLYIQKRKDRQAQIIVALPTKYIDDLTLTLQKRINTELSNVGSCSLLPGGEKGLHMISLGDESVTNVVSTLLPYGASVTTFGDKLFYTNCCDQSVTCCDYHDHDGNVFVVGYASHNVVVISPDGQRYKQLLTRDDGLNFPQVLHYNTSTNKMFVSNYNNTALIMYDVKSQC</sequence>
<name>A0A8S3V4T2_MYTED</name>
<evidence type="ECO:0008006" key="3">
    <source>
        <dbReference type="Google" id="ProtNLM"/>
    </source>
</evidence>
<keyword evidence="2" id="KW-1185">Reference proteome</keyword>
<dbReference type="Gene3D" id="2.120.10.30">
    <property type="entry name" value="TolB, C-terminal domain"/>
    <property type="match status" value="1"/>
</dbReference>
<gene>
    <name evidence="1" type="ORF">MEDL_63058</name>
</gene>
<proteinExistence type="predicted"/>
<accession>A0A8S3V4T2</accession>
<comment type="caution">
    <text evidence="1">The sequence shown here is derived from an EMBL/GenBank/DDBJ whole genome shotgun (WGS) entry which is preliminary data.</text>
</comment>
<dbReference type="SUPFAM" id="SSF63825">
    <property type="entry name" value="YWTD domain"/>
    <property type="match status" value="1"/>
</dbReference>
<reference evidence="1" key="1">
    <citation type="submission" date="2021-03" db="EMBL/GenBank/DDBJ databases">
        <authorList>
            <person name="Bekaert M."/>
        </authorList>
    </citation>
    <scope>NUCLEOTIDE SEQUENCE</scope>
</reference>
<dbReference type="Proteomes" id="UP000683360">
    <property type="component" value="Unassembled WGS sequence"/>
</dbReference>
<organism evidence="1 2">
    <name type="scientific">Mytilus edulis</name>
    <name type="common">Blue mussel</name>
    <dbReference type="NCBI Taxonomy" id="6550"/>
    <lineage>
        <taxon>Eukaryota</taxon>
        <taxon>Metazoa</taxon>
        <taxon>Spiralia</taxon>
        <taxon>Lophotrochozoa</taxon>
        <taxon>Mollusca</taxon>
        <taxon>Bivalvia</taxon>
        <taxon>Autobranchia</taxon>
        <taxon>Pteriomorphia</taxon>
        <taxon>Mytilida</taxon>
        <taxon>Mytiloidea</taxon>
        <taxon>Mytilidae</taxon>
        <taxon>Mytilinae</taxon>
        <taxon>Mytilus</taxon>
    </lineage>
</organism>
<evidence type="ECO:0000313" key="2">
    <source>
        <dbReference type="Proteomes" id="UP000683360"/>
    </source>
</evidence>
<evidence type="ECO:0000313" key="1">
    <source>
        <dbReference type="EMBL" id="CAG2251392.1"/>
    </source>
</evidence>
<dbReference type="EMBL" id="CAJPWZ010003086">
    <property type="protein sequence ID" value="CAG2251392.1"/>
    <property type="molecule type" value="Genomic_DNA"/>
</dbReference>
<protein>
    <recommendedName>
        <fullName evidence="3">B box-type domain-containing protein</fullName>
    </recommendedName>
</protein>
<dbReference type="AlphaFoldDB" id="A0A8S3V4T2"/>